<evidence type="ECO:0000256" key="4">
    <source>
        <dbReference type="ARBA" id="ARBA00023163"/>
    </source>
</evidence>
<keyword evidence="3" id="KW-0238">DNA-binding</keyword>
<name>A0AA37WN43_9GAMM</name>
<comment type="caution">
    <text evidence="5">The sequence shown here is derived from an EMBL/GenBank/DDBJ whole genome shotgun (WGS) entry which is preliminary data.</text>
</comment>
<organism evidence="5 6">
    <name type="scientific">Marinibactrum halimedae</name>
    <dbReference type="NCBI Taxonomy" id="1444977"/>
    <lineage>
        <taxon>Bacteria</taxon>
        <taxon>Pseudomonadati</taxon>
        <taxon>Pseudomonadota</taxon>
        <taxon>Gammaproteobacteria</taxon>
        <taxon>Cellvibrionales</taxon>
        <taxon>Cellvibrionaceae</taxon>
        <taxon>Marinibactrum</taxon>
    </lineage>
</organism>
<dbReference type="Proteomes" id="UP001156870">
    <property type="component" value="Unassembled WGS sequence"/>
</dbReference>
<dbReference type="InterPro" id="IPR010534">
    <property type="entry name" value="Phage_933W_GpQ"/>
</dbReference>
<evidence type="ECO:0000256" key="2">
    <source>
        <dbReference type="ARBA" id="ARBA00023015"/>
    </source>
</evidence>
<dbReference type="EMBL" id="BSPD01000087">
    <property type="protein sequence ID" value="GLS27754.1"/>
    <property type="molecule type" value="Genomic_DNA"/>
</dbReference>
<dbReference type="GO" id="GO:0003677">
    <property type="term" value="F:DNA binding"/>
    <property type="evidence" value="ECO:0007669"/>
    <property type="project" value="UniProtKB-KW"/>
</dbReference>
<dbReference type="GO" id="GO:0060567">
    <property type="term" value="P:negative regulation of termination of DNA-templated transcription"/>
    <property type="evidence" value="ECO:0007669"/>
    <property type="project" value="InterPro"/>
</dbReference>
<keyword evidence="2" id="KW-0805">Transcription regulation</keyword>
<evidence type="ECO:0008006" key="7">
    <source>
        <dbReference type="Google" id="ProtNLM"/>
    </source>
</evidence>
<evidence type="ECO:0000256" key="3">
    <source>
        <dbReference type="ARBA" id="ARBA00023125"/>
    </source>
</evidence>
<dbReference type="RefSeq" id="WP_232593500.1">
    <property type="nucleotide sequence ID" value="NZ_BSPD01000087.1"/>
</dbReference>
<evidence type="ECO:0000256" key="1">
    <source>
        <dbReference type="ARBA" id="ARBA00010234"/>
    </source>
</evidence>
<keyword evidence="6" id="KW-1185">Reference proteome</keyword>
<protein>
    <recommendedName>
        <fullName evidence="7">Antitermination protein Q</fullName>
    </recommendedName>
</protein>
<reference evidence="5 6" key="1">
    <citation type="journal article" date="2014" name="Int. J. Syst. Evol. Microbiol.">
        <title>Complete genome sequence of Corynebacterium casei LMG S-19264T (=DSM 44701T), isolated from a smear-ripened cheese.</title>
        <authorList>
            <consortium name="US DOE Joint Genome Institute (JGI-PGF)"/>
            <person name="Walter F."/>
            <person name="Albersmeier A."/>
            <person name="Kalinowski J."/>
            <person name="Ruckert C."/>
        </authorList>
    </citation>
    <scope>NUCLEOTIDE SEQUENCE [LARGE SCALE GENOMIC DNA]</scope>
    <source>
        <strain evidence="5 6">NBRC 110095</strain>
    </source>
</reference>
<evidence type="ECO:0000313" key="6">
    <source>
        <dbReference type="Proteomes" id="UP001156870"/>
    </source>
</evidence>
<dbReference type="Pfam" id="PF06530">
    <property type="entry name" value="Phage_antitermQ"/>
    <property type="match status" value="1"/>
</dbReference>
<sequence>MLARNDNQMFDTPWLLDQWARWARSNPDNIGYPTIEPFRRLLGSKGLSPAISDDEAMRVDAALSRLLARDSEMGEAVTKYYLYGGNLSRLARELKVDRRRAEVIVKAGTAWMDCALYAL</sequence>
<dbReference type="AlphaFoldDB" id="A0AA37WN43"/>
<accession>A0AA37WN43</accession>
<comment type="similarity">
    <text evidence="1">Belongs to the phage antitermination Q type 1 family.</text>
</comment>
<keyword evidence="4" id="KW-0804">Transcription</keyword>
<evidence type="ECO:0000313" key="5">
    <source>
        <dbReference type="EMBL" id="GLS27754.1"/>
    </source>
</evidence>
<gene>
    <name evidence="5" type="ORF">GCM10007877_34730</name>
</gene>
<proteinExistence type="inferred from homology"/>